<dbReference type="KEGG" id="rsz:108831852"/>
<dbReference type="PANTHER" id="PTHR48449">
    <property type="entry name" value="DUF1985 DOMAIN-CONTAINING PROTEIN"/>
    <property type="match status" value="1"/>
</dbReference>
<feature type="region of interest" description="Disordered" evidence="4">
    <location>
        <begin position="690"/>
        <end position="746"/>
    </location>
</feature>
<dbReference type="Pfam" id="PF09331">
    <property type="entry name" value="DUF1985"/>
    <property type="match status" value="1"/>
</dbReference>
<dbReference type="AlphaFoldDB" id="A0A6J0LM62"/>
<keyword evidence="3" id="KW-0378">Hydrolase</keyword>
<dbReference type="OrthoDB" id="1114153at2759"/>
<reference evidence="6" key="1">
    <citation type="journal article" date="2019" name="Database">
        <title>The radish genome database (RadishGD): an integrated information resource for radish genomics.</title>
        <authorList>
            <person name="Yu H.J."/>
            <person name="Baek S."/>
            <person name="Lee Y.J."/>
            <person name="Cho A."/>
            <person name="Mun J.H."/>
        </authorList>
    </citation>
    <scope>NUCLEOTIDE SEQUENCE [LARGE SCALE GENOMIC DNA]</scope>
    <source>
        <strain evidence="6">cv. WK10039</strain>
    </source>
</reference>
<dbReference type="SUPFAM" id="SSF54001">
    <property type="entry name" value="Cysteine proteinases"/>
    <property type="match status" value="1"/>
</dbReference>
<dbReference type="PANTHER" id="PTHR48449:SF1">
    <property type="entry name" value="DUF1985 DOMAIN-CONTAINING PROTEIN"/>
    <property type="match status" value="1"/>
</dbReference>
<dbReference type="InterPro" id="IPR015410">
    <property type="entry name" value="DUF1985"/>
</dbReference>
<name>A0A6J0LM62_RAPSA</name>
<feature type="compositionally biased region" description="Polar residues" evidence="4">
    <location>
        <begin position="694"/>
        <end position="704"/>
    </location>
</feature>
<dbReference type="GeneID" id="108831852"/>
<keyword evidence="6" id="KW-1185">Reference proteome</keyword>
<dbReference type="PROSITE" id="PS50600">
    <property type="entry name" value="ULP_PROTEASE"/>
    <property type="match status" value="1"/>
</dbReference>
<feature type="compositionally biased region" description="Low complexity" evidence="4">
    <location>
        <begin position="725"/>
        <end position="742"/>
    </location>
</feature>
<evidence type="ECO:0000259" key="5">
    <source>
        <dbReference type="PROSITE" id="PS50600"/>
    </source>
</evidence>
<feature type="region of interest" description="Disordered" evidence="4">
    <location>
        <begin position="1"/>
        <end position="27"/>
    </location>
</feature>
<dbReference type="Proteomes" id="UP000504610">
    <property type="component" value="Chromosome 4"/>
</dbReference>
<evidence type="ECO:0000313" key="7">
    <source>
        <dbReference type="RefSeq" id="XP_018460864.2"/>
    </source>
</evidence>
<dbReference type="RefSeq" id="XP_018460864.2">
    <property type="nucleotide sequence ID" value="XM_018605362.2"/>
</dbReference>
<feature type="region of interest" description="Disordered" evidence="4">
    <location>
        <begin position="376"/>
        <end position="422"/>
    </location>
</feature>
<evidence type="ECO:0000256" key="2">
    <source>
        <dbReference type="ARBA" id="ARBA00022670"/>
    </source>
</evidence>
<gene>
    <name evidence="7" type="primary">LOC108831852</name>
</gene>
<dbReference type="InterPro" id="IPR038765">
    <property type="entry name" value="Papain-like_cys_pep_sf"/>
</dbReference>
<feature type="region of interest" description="Disordered" evidence="4">
    <location>
        <begin position="488"/>
        <end position="565"/>
    </location>
</feature>
<evidence type="ECO:0000256" key="1">
    <source>
        <dbReference type="ARBA" id="ARBA00005234"/>
    </source>
</evidence>
<reference evidence="7" key="2">
    <citation type="submission" date="2025-08" db="UniProtKB">
        <authorList>
            <consortium name="RefSeq"/>
        </authorList>
    </citation>
    <scope>IDENTIFICATION</scope>
    <source>
        <tissue evidence="7">Leaf</tissue>
    </source>
</reference>
<feature type="domain" description="Ubiquitin-like protease family profile" evidence="5">
    <location>
        <begin position="844"/>
        <end position="1033"/>
    </location>
</feature>
<accession>A0A6J0LM62</accession>
<organism evidence="6 7">
    <name type="scientific">Raphanus sativus</name>
    <name type="common">Radish</name>
    <name type="synonym">Raphanus raphanistrum var. sativus</name>
    <dbReference type="NCBI Taxonomy" id="3726"/>
    <lineage>
        <taxon>Eukaryota</taxon>
        <taxon>Viridiplantae</taxon>
        <taxon>Streptophyta</taxon>
        <taxon>Embryophyta</taxon>
        <taxon>Tracheophyta</taxon>
        <taxon>Spermatophyta</taxon>
        <taxon>Magnoliopsida</taxon>
        <taxon>eudicotyledons</taxon>
        <taxon>Gunneridae</taxon>
        <taxon>Pentapetalae</taxon>
        <taxon>rosids</taxon>
        <taxon>malvids</taxon>
        <taxon>Brassicales</taxon>
        <taxon>Brassicaceae</taxon>
        <taxon>Brassiceae</taxon>
        <taxon>Raphanus</taxon>
    </lineage>
</organism>
<feature type="compositionally biased region" description="Basic and acidic residues" evidence="4">
    <location>
        <begin position="515"/>
        <end position="528"/>
    </location>
</feature>
<evidence type="ECO:0000256" key="3">
    <source>
        <dbReference type="ARBA" id="ARBA00022801"/>
    </source>
</evidence>
<evidence type="ECO:0000256" key="4">
    <source>
        <dbReference type="SAM" id="MobiDB-lite"/>
    </source>
</evidence>
<feature type="compositionally biased region" description="Basic residues" evidence="4">
    <location>
        <begin position="1"/>
        <end position="12"/>
    </location>
</feature>
<protein>
    <submittedName>
        <fullName evidence="7">Uncharacterized protein LOC108831852</fullName>
    </submittedName>
</protein>
<dbReference type="InterPro" id="IPR003653">
    <property type="entry name" value="Peptidase_C48_C"/>
</dbReference>
<keyword evidence="2" id="KW-0645">Protease</keyword>
<comment type="similarity">
    <text evidence="1">Belongs to the peptidase C48 family.</text>
</comment>
<evidence type="ECO:0000313" key="6">
    <source>
        <dbReference type="Proteomes" id="UP000504610"/>
    </source>
</evidence>
<dbReference type="Pfam" id="PF02902">
    <property type="entry name" value="Peptidase_C48"/>
    <property type="match status" value="1"/>
</dbReference>
<dbReference type="Gene3D" id="3.40.395.10">
    <property type="entry name" value="Adenoviral Proteinase, Chain A"/>
    <property type="match status" value="1"/>
</dbReference>
<dbReference type="GO" id="GO:0006508">
    <property type="term" value="P:proteolysis"/>
    <property type="evidence" value="ECO:0007669"/>
    <property type="project" value="UniProtKB-KW"/>
</dbReference>
<proteinExistence type="inferred from homology"/>
<sequence>MVKSKSKRKGKLKSQSSPPQNEIGGSNEVDVRLPERLFATDRFPSKRLNIYSSPDILAFIRHQLRDSPEFDTIRKSPFGKLFDLPARQCPVSCKLIHGYLSRQLLGQPDLTLWSAFGGHPTRFGLEEFGTVTGLRCGPFPVGYHLSTVQKKEDAKGKTWKKLFGNKKNVTIASLCRQLERDGRSVGIPKMSGWKKLRLALIIIVDGVLIAHKQVPQPTPRYVRMLEHLPSFFQFPWGRESFLKTILCMKPPKFDPIKCPDPVKKLVRKLKQRTFRLQGFPLSLQLVAFRAIPQLLSYIHAEDDQLTIMDLQEGHLPQHPSINKRDILCAEFDPNLSVTPIIEIERQSEDGWGVWPNDPSDERIAYMEQLIQDSQPFNKAMWPGGDTSQTVAQKPTDIKKKSRRLKSSLKPKPSAKKQRRISSYFTRSTANSFTNQQLADIVLELSAHVTTLRSQMKRLLKLLPGEKNFTQHRQSAFNVLLARRKKKNSAKGLKVSSHDDPLATADVPLQDPPAVKTDDPLSHTSKDDPPADPFFTETLGQRGTEDPTSHTSKAFMHPTSPQRFVTVDEPLQQTSVPMDTDDHPEPLSPIISQYAAHLHVISSSTHPPSVHEQTTQQSENVHVHGGTQEILTNPEKIMLDKVMRLPMFQTASEVYDAKNHPDSPPFHHVLYQGLRIYEPLSPDPPATLPPIYDSSAPQASGQLISPTLPPIFDSSAPPPSPIRQFLLTSPQPTTPLTSPSKSSENLSGFAVHASTPNAFASTAASKSPDPEIQLSDDDFVDLRQSSPCRRHVPSLEERHLADALFRAPLIPALALITPLPKIEWELFNRTLSNHMNVYHITPSTFEFSNKLMLDLAKQKLHISTLHMDILVYMLSGRHREVLARENATLIAPYLPSYLSEIWPKFKRNKGKFKWGQKLCDLVLSPGKKWMEDIQTVYTPMLLNNNHWVALAINLDMGYVEVMDPLPSLYSDRRLARFLEPLLGTLPYNVKKVAMYEQTQFSGLKPFVWKRLTDLYVNTRSGDCGPVSMKFLEMHAHGDPAPHMSGITDATVDDIRKQYAMDIYKTIVLPSYHAPNFPSII</sequence>
<feature type="compositionally biased region" description="Basic residues" evidence="4">
    <location>
        <begin position="399"/>
        <end position="419"/>
    </location>
</feature>
<dbReference type="GO" id="GO:0008234">
    <property type="term" value="F:cysteine-type peptidase activity"/>
    <property type="evidence" value="ECO:0007669"/>
    <property type="project" value="InterPro"/>
</dbReference>